<dbReference type="NCBIfam" id="NF002461">
    <property type="entry name" value="PRK01663.1"/>
    <property type="match status" value="1"/>
</dbReference>
<dbReference type="InterPro" id="IPR001991">
    <property type="entry name" value="Na-dicarboxylate_symporter"/>
</dbReference>
<feature type="transmembrane region" description="Helical" evidence="9">
    <location>
        <begin position="146"/>
        <end position="166"/>
    </location>
</feature>
<proteinExistence type="inferred from homology"/>
<evidence type="ECO:0000256" key="9">
    <source>
        <dbReference type="HAMAP-Rule" id="MF_01300"/>
    </source>
</evidence>
<sequence>MTAKQPLYKSLYFQVLVAIVIGVLLGHFYPSTGEAMKPLGDGFVKLIKMIIAPVIFCTVVTGIAGMEDMKKVGKTGGLALLYFEIVSTVALIIGLVLVNVLKPGVGMNIDPASLDTKSIAAYTAPGKLGTTTDFILNVIPTSMVDAFAKGDVLQVLLVAVLFGFALHKFGGRGTLVFDFIEKISHVLFSVVGIIMKVAPIGAFGAMAFTIGKYGVGSLFSLAKLMGTFYLTCLLFVFVVLGIITRLHGFSIWKFVKYIKEELLIVLGTSSSESVLPRMLAKMENAGAKKTVVGLVIPTGYSFNLDGTAIYLTMAAVFIAQATNTPMTFVQELTLLAVLMLTSKGAAGITGSGFIVLAASLSAVGHLPVAGLALILGIDRFMSEARALTNTVGNGVATLVVAKWSGELDEKRLQAVLNNETSEEASAPEAVLDRTQSKMHN</sequence>
<keyword evidence="5 9" id="KW-0812">Transmembrane</keyword>
<dbReference type="PANTHER" id="PTHR42865">
    <property type="entry name" value="PROTON/GLUTAMATE-ASPARTATE SYMPORTER"/>
    <property type="match status" value="1"/>
</dbReference>
<feature type="transmembrane region" description="Helical" evidence="9">
    <location>
        <begin position="12"/>
        <end position="29"/>
    </location>
</feature>
<gene>
    <name evidence="9" type="primary">dctA</name>
    <name evidence="11" type="ORF">ACIPEN_12130</name>
</gene>
<evidence type="ECO:0000256" key="5">
    <source>
        <dbReference type="ARBA" id="ARBA00022692"/>
    </source>
</evidence>
<dbReference type="EMBL" id="JBIUZV010000006">
    <property type="protein sequence ID" value="MFJ3046571.1"/>
    <property type="molecule type" value="Genomic_DNA"/>
</dbReference>
<evidence type="ECO:0000256" key="3">
    <source>
        <dbReference type="ARBA" id="ARBA00022448"/>
    </source>
</evidence>
<comment type="caution">
    <text evidence="9">Lacks conserved residue(s) required for the propagation of feature annotation.</text>
</comment>
<keyword evidence="8 9" id="KW-0472">Membrane</keyword>
<evidence type="ECO:0000313" key="11">
    <source>
        <dbReference type="EMBL" id="MFJ3046571.1"/>
    </source>
</evidence>
<keyword evidence="12" id="KW-1185">Reference proteome</keyword>
<dbReference type="PROSITE" id="PS00713">
    <property type="entry name" value="NA_DICARBOXYL_SYMP_1"/>
    <property type="match status" value="1"/>
</dbReference>
<dbReference type="PRINTS" id="PR00173">
    <property type="entry name" value="EDTRNSPORT"/>
</dbReference>
<evidence type="ECO:0000256" key="7">
    <source>
        <dbReference type="ARBA" id="ARBA00022989"/>
    </source>
</evidence>
<comment type="function">
    <text evidence="9">Responsible for the transport of dicarboxylates such as succinate, fumarate, and malate across the membrane.</text>
</comment>
<evidence type="ECO:0000256" key="1">
    <source>
        <dbReference type="ARBA" id="ARBA00004651"/>
    </source>
</evidence>
<dbReference type="RefSeq" id="WP_402700729.1">
    <property type="nucleotide sequence ID" value="NZ_JBIUZV010000006.1"/>
</dbReference>
<accession>A0ABW8EZV0</accession>
<dbReference type="PROSITE" id="PS00714">
    <property type="entry name" value="NA_DICARBOXYL_SYMP_2"/>
    <property type="match status" value="1"/>
</dbReference>
<dbReference type="HAMAP" id="MF_01300">
    <property type="entry name" value="C4_dicarb_transport"/>
    <property type="match status" value="1"/>
</dbReference>
<feature type="region of interest" description="Disordered" evidence="10">
    <location>
        <begin position="418"/>
        <end position="440"/>
    </location>
</feature>
<keyword evidence="7 9" id="KW-1133">Transmembrane helix</keyword>
<evidence type="ECO:0000313" key="12">
    <source>
        <dbReference type="Proteomes" id="UP001617427"/>
    </source>
</evidence>
<dbReference type="InterPro" id="IPR018107">
    <property type="entry name" value="Na-dicarboxylate_symporter_CS"/>
</dbReference>
<feature type="transmembrane region" description="Helical" evidence="9">
    <location>
        <begin position="49"/>
        <end position="66"/>
    </location>
</feature>
<feature type="compositionally biased region" description="Basic and acidic residues" evidence="10">
    <location>
        <begin position="430"/>
        <end position="440"/>
    </location>
</feature>
<dbReference type="Proteomes" id="UP001617427">
    <property type="component" value="Unassembled WGS sequence"/>
</dbReference>
<dbReference type="Pfam" id="PF00375">
    <property type="entry name" value="SDF"/>
    <property type="match status" value="1"/>
</dbReference>
<name>A0ABW8EZV0_9BURK</name>
<dbReference type="PANTHER" id="PTHR42865:SF1">
    <property type="entry name" value="AEROBIC C4-DICARBOXYLATE TRANSPORT PROTEIN"/>
    <property type="match status" value="1"/>
</dbReference>
<dbReference type="SUPFAM" id="SSF118215">
    <property type="entry name" value="Proton glutamate symport protein"/>
    <property type="match status" value="1"/>
</dbReference>
<keyword evidence="3 9" id="KW-0813">Transport</keyword>
<keyword evidence="4 9" id="KW-1003">Cell membrane</keyword>
<evidence type="ECO:0000256" key="10">
    <source>
        <dbReference type="SAM" id="MobiDB-lite"/>
    </source>
</evidence>
<keyword evidence="6 9" id="KW-0769">Symport</keyword>
<feature type="transmembrane region" description="Helical" evidence="9">
    <location>
        <begin position="186"/>
        <end position="208"/>
    </location>
</feature>
<dbReference type="InterPro" id="IPR036458">
    <property type="entry name" value="Na:dicarbo_symporter_sf"/>
</dbReference>
<comment type="subcellular location">
    <subcellularLocation>
        <location evidence="1 9">Cell membrane</location>
        <topology evidence="1 9">Multi-pass membrane protein</topology>
    </subcellularLocation>
</comment>
<evidence type="ECO:0000256" key="2">
    <source>
        <dbReference type="ARBA" id="ARBA00006148"/>
    </source>
</evidence>
<comment type="similarity">
    <text evidence="2 9">Belongs to the dicarboxylate/amino acid:cation symporter (DAACS) (TC 2.A.23) family.</text>
</comment>
<feature type="transmembrane region" description="Helical" evidence="9">
    <location>
        <begin position="228"/>
        <end position="246"/>
    </location>
</feature>
<feature type="transmembrane region" description="Helical" evidence="9">
    <location>
        <begin position="348"/>
        <end position="375"/>
    </location>
</feature>
<evidence type="ECO:0000256" key="4">
    <source>
        <dbReference type="ARBA" id="ARBA00022475"/>
    </source>
</evidence>
<evidence type="ECO:0000256" key="8">
    <source>
        <dbReference type="ARBA" id="ARBA00023136"/>
    </source>
</evidence>
<feature type="transmembrane region" description="Helical" evidence="9">
    <location>
        <begin position="78"/>
        <end position="101"/>
    </location>
</feature>
<dbReference type="Gene3D" id="1.10.3860.10">
    <property type="entry name" value="Sodium:dicarboxylate symporter"/>
    <property type="match status" value="1"/>
</dbReference>
<comment type="caution">
    <text evidence="11">The sequence shown here is derived from an EMBL/GenBank/DDBJ whole genome shotgun (WGS) entry which is preliminary data.</text>
</comment>
<dbReference type="NCBIfam" id="NF009587">
    <property type="entry name" value="PRK13027.1"/>
    <property type="match status" value="1"/>
</dbReference>
<organism evidence="11 12">
    <name type="scientific">Herbaspirillum chlorophenolicum</name>
    <dbReference type="NCBI Taxonomy" id="211589"/>
    <lineage>
        <taxon>Bacteria</taxon>
        <taxon>Pseudomonadati</taxon>
        <taxon>Pseudomonadota</taxon>
        <taxon>Betaproteobacteria</taxon>
        <taxon>Burkholderiales</taxon>
        <taxon>Oxalobacteraceae</taxon>
        <taxon>Herbaspirillum</taxon>
    </lineage>
</organism>
<reference evidence="11 12" key="1">
    <citation type="submission" date="2024-10" db="EMBL/GenBank/DDBJ databases">
        <title>The Natural Products Discovery Center: Release of the First 8490 Sequenced Strains for Exploring Actinobacteria Biosynthetic Diversity.</title>
        <authorList>
            <person name="Kalkreuter E."/>
            <person name="Kautsar S.A."/>
            <person name="Yang D."/>
            <person name="Bader C.D."/>
            <person name="Teijaro C.N."/>
            <person name="Fluegel L."/>
            <person name="Davis C.M."/>
            <person name="Simpson J.R."/>
            <person name="Lauterbach L."/>
            <person name="Steele A.D."/>
            <person name="Gui C."/>
            <person name="Meng S."/>
            <person name="Li G."/>
            <person name="Viehrig K."/>
            <person name="Ye F."/>
            <person name="Su P."/>
            <person name="Kiefer A.F."/>
            <person name="Nichols A."/>
            <person name="Cepeda A.J."/>
            <person name="Yan W."/>
            <person name="Fan B."/>
            <person name="Jiang Y."/>
            <person name="Adhikari A."/>
            <person name="Zheng C.-J."/>
            <person name="Schuster L."/>
            <person name="Cowan T.M."/>
            <person name="Smanski M.J."/>
            <person name="Chevrette M.G."/>
            <person name="De Carvalho L.P.S."/>
            <person name="Shen B."/>
        </authorList>
    </citation>
    <scope>NUCLEOTIDE SEQUENCE [LARGE SCALE GENOMIC DNA]</scope>
    <source>
        <strain evidence="11 12">NPDC087045</strain>
    </source>
</reference>
<protein>
    <recommendedName>
        <fullName evidence="9">C4-dicarboxylate transport protein</fullName>
    </recommendedName>
</protein>
<evidence type="ECO:0000256" key="6">
    <source>
        <dbReference type="ARBA" id="ARBA00022847"/>
    </source>
</evidence>
<dbReference type="InterPro" id="IPR023954">
    <property type="entry name" value="C4_dicarb_transport"/>
</dbReference>